<keyword evidence="3" id="KW-1185">Reference proteome</keyword>
<keyword evidence="1" id="KW-1133">Transmembrane helix</keyword>
<comment type="caution">
    <text evidence="2">The sequence shown here is derived from an EMBL/GenBank/DDBJ whole genome shotgun (WGS) entry which is preliminary data.</text>
</comment>
<keyword evidence="1" id="KW-0812">Transmembrane</keyword>
<feature type="transmembrane region" description="Helical" evidence="1">
    <location>
        <begin position="75"/>
        <end position="94"/>
    </location>
</feature>
<dbReference type="AlphaFoldDB" id="A0A5M9JH25"/>
<feature type="transmembrane region" description="Helical" evidence="1">
    <location>
        <begin position="48"/>
        <end position="69"/>
    </location>
</feature>
<protein>
    <submittedName>
        <fullName evidence="2">Uncharacterized protein</fullName>
    </submittedName>
</protein>
<proteinExistence type="predicted"/>
<evidence type="ECO:0000313" key="2">
    <source>
        <dbReference type="EMBL" id="KAA8566405.1"/>
    </source>
</evidence>
<evidence type="ECO:0000313" key="3">
    <source>
        <dbReference type="Proteomes" id="UP000322873"/>
    </source>
</evidence>
<name>A0A5M9JH25_MONFR</name>
<gene>
    <name evidence="2" type="ORF">EYC84_008973</name>
</gene>
<dbReference type="Proteomes" id="UP000322873">
    <property type="component" value="Unassembled WGS sequence"/>
</dbReference>
<keyword evidence="1" id="KW-0472">Membrane</keyword>
<reference evidence="2 3" key="1">
    <citation type="submission" date="2019-06" db="EMBL/GenBank/DDBJ databases">
        <title>Genome Sequence of the Brown Rot Fungal Pathogen Monilinia fructicola.</title>
        <authorList>
            <person name="De Miccolis Angelini R.M."/>
            <person name="Landi L."/>
            <person name="Abate D."/>
            <person name="Pollastro S."/>
            <person name="Romanazzi G."/>
            <person name="Faretra F."/>
        </authorList>
    </citation>
    <scope>NUCLEOTIDE SEQUENCE [LARGE SCALE GENOMIC DNA]</scope>
    <source>
        <strain evidence="2 3">Mfrc123</strain>
    </source>
</reference>
<evidence type="ECO:0000256" key="1">
    <source>
        <dbReference type="SAM" id="Phobius"/>
    </source>
</evidence>
<dbReference type="EMBL" id="VICG01000012">
    <property type="protein sequence ID" value="KAA8566405.1"/>
    <property type="molecule type" value="Genomic_DNA"/>
</dbReference>
<sequence>MWIVKKGLNDNVRLLGVAKHHKYHKIWDLEIDKRNSVQLSNLIKWSTYLFTIISSLSHHIQVIYAAMVTSTSTPASMLMMICLTTSVGALRLFCR</sequence>
<organism evidence="2 3">
    <name type="scientific">Monilinia fructicola</name>
    <name type="common">Brown rot fungus</name>
    <name type="synonym">Ciboria fructicola</name>
    <dbReference type="NCBI Taxonomy" id="38448"/>
    <lineage>
        <taxon>Eukaryota</taxon>
        <taxon>Fungi</taxon>
        <taxon>Dikarya</taxon>
        <taxon>Ascomycota</taxon>
        <taxon>Pezizomycotina</taxon>
        <taxon>Leotiomycetes</taxon>
        <taxon>Helotiales</taxon>
        <taxon>Sclerotiniaceae</taxon>
        <taxon>Monilinia</taxon>
    </lineage>
</organism>
<accession>A0A5M9JH25</accession>